<comment type="caution">
    <text evidence="2">The sequence shown here is derived from an EMBL/GenBank/DDBJ whole genome shotgun (WGS) entry which is preliminary data.</text>
</comment>
<name>A0A5R9E7W7_9ACTN</name>
<dbReference type="EMBL" id="VAWE01000001">
    <property type="protein sequence ID" value="TLQ46160.1"/>
    <property type="molecule type" value="Genomic_DNA"/>
</dbReference>
<keyword evidence="3" id="KW-1185">Reference proteome</keyword>
<reference evidence="2 3" key="1">
    <citation type="submission" date="2019-05" db="EMBL/GenBank/DDBJ databases">
        <title>Streptomyces marianii sp. nov., a novel marine actinomycete from southern coast of India.</title>
        <authorList>
            <person name="Iniyan A.M."/>
            <person name="Wink J."/>
            <person name="Ramprasad E."/>
            <person name="Ramana C.V."/>
            <person name="Bunk B."/>
            <person name="Sproer C."/>
            <person name="Joseph F.-J.R.S."/>
            <person name="Vincent S.G.P."/>
        </authorList>
    </citation>
    <scope>NUCLEOTIDE SEQUENCE [LARGE SCALE GENOMIC DNA]</scope>
    <source>
        <strain evidence="2 3">ICN19</strain>
    </source>
</reference>
<accession>A0A5R9E7W7</accession>
<feature type="compositionally biased region" description="Low complexity" evidence="1">
    <location>
        <begin position="43"/>
        <end position="58"/>
    </location>
</feature>
<evidence type="ECO:0000313" key="3">
    <source>
        <dbReference type="Proteomes" id="UP000305921"/>
    </source>
</evidence>
<evidence type="ECO:0000256" key="1">
    <source>
        <dbReference type="SAM" id="MobiDB-lite"/>
    </source>
</evidence>
<feature type="region of interest" description="Disordered" evidence="1">
    <location>
        <begin position="18"/>
        <end position="101"/>
    </location>
</feature>
<organism evidence="2 3">
    <name type="scientific">Streptomyces marianii</name>
    <dbReference type="NCBI Taxonomy" id="1817406"/>
    <lineage>
        <taxon>Bacteria</taxon>
        <taxon>Bacillati</taxon>
        <taxon>Actinomycetota</taxon>
        <taxon>Actinomycetes</taxon>
        <taxon>Kitasatosporales</taxon>
        <taxon>Streptomycetaceae</taxon>
        <taxon>Streptomyces</taxon>
    </lineage>
</organism>
<gene>
    <name evidence="2" type="ORF">FEF34_27025</name>
</gene>
<protein>
    <submittedName>
        <fullName evidence="2">Uncharacterized protein</fullName>
    </submittedName>
</protein>
<proteinExistence type="predicted"/>
<feature type="compositionally biased region" description="Basic residues" evidence="1">
    <location>
        <begin position="59"/>
        <end position="75"/>
    </location>
</feature>
<evidence type="ECO:0000313" key="2">
    <source>
        <dbReference type="EMBL" id="TLQ46160.1"/>
    </source>
</evidence>
<dbReference type="Proteomes" id="UP000305921">
    <property type="component" value="Unassembled WGS sequence"/>
</dbReference>
<dbReference type="AlphaFoldDB" id="A0A5R9E7W7"/>
<sequence length="101" mass="10064">MQGLDAGGRVPAAVALTGAPYGHHASTVDAETGRGGPGHRQPRSGSAPPAARATTGASARRRPRTGARARPRPPRRTGFPRTARRGTGPGAGPRVSAAASG</sequence>